<evidence type="ECO:0000313" key="5">
    <source>
        <dbReference type="Proteomes" id="UP000675409"/>
    </source>
</evidence>
<dbReference type="Pfam" id="PF02557">
    <property type="entry name" value="VanY"/>
    <property type="match status" value="1"/>
</dbReference>
<feature type="compositionally biased region" description="Pro residues" evidence="1">
    <location>
        <begin position="1"/>
        <end position="18"/>
    </location>
</feature>
<comment type="caution">
    <text evidence="4">The sequence shown here is derived from an EMBL/GenBank/DDBJ whole genome shotgun (WGS) entry which is preliminary data.</text>
</comment>
<keyword evidence="5" id="KW-1185">Reference proteome</keyword>
<name>A0ABS1LRD7_9MICO</name>
<dbReference type="RefSeq" id="WP_201851381.1">
    <property type="nucleotide sequence ID" value="NZ_JABBYC010000093.1"/>
</dbReference>
<organism evidence="4 5">
    <name type="scientific">Myceligenerans indicum</name>
    <dbReference type="NCBI Taxonomy" id="2593663"/>
    <lineage>
        <taxon>Bacteria</taxon>
        <taxon>Bacillati</taxon>
        <taxon>Actinomycetota</taxon>
        <taxon>Actinomycetes</taxon>
        <taxon>Micrococcales</taxon>
        <taxon>Promicromonosporaceae</taxon>
        <taxon>Myceligenerans</taxon>
    </lineage>
</organism>
<feature type="transmembrane region" description="Helical" evidence="2">
    <location>
        <begin position="36"/>
        <end position="56"/>
    </location>
</feature>
<evidence type="ECO:0000256" key="1">
    <source>
        <dbReference type="SAM" id="MobiDB-lite"/>
    </source>
</evidence>
<reference evidence="4 5" key="1">
    <citation type="journal article" date="2021" name="Arch. Microbiol.">
        <title>Myceligenerans indicum sp. nov., an actinobacterium isolated from mangrove sediment of Sundarbans, India.</title>
        <authorList>
            <person name="Asha K."/>
            <person name="Bhadury P."/>
        </authorList>
    </citation>
    <scope>NUCLEOTIDE SEQUENCE [LARGE SCALE GENOMIC DNA]</scope>
    <source>
        <strain evidence="4 5">I2</strain>
    </source>
</reference>
<dbReference type="InterPro" id="IPR009045">
    <property type="entry name" value="Zn_M74/Hedgehog-like"/>
</dbReference>
<evidence type="ECO:0000313" key="4">
    <source>
        <dbReference type="EMBL" id="MBL0888846.1"/>
    </source>
</evidence>
<feature type="domain" description="D-alanyl-D-alanine carboxypeptidase-like core" evidence="3">
    <location>
        <begin position="260"/>
        <end position="366"/>
    </location>
</feature>
<evidence type="ECO:0000259" key="3">
    <source>
        <dbReference type="Pfam" id="PF02557"/>
    </source>
</evidence>
<proteinExistence type="predicted"/>
<dbReference type="Gene3D" id="3.30.1380.10">
    <property type="match status" value="1"/>
</dbReference>
<dbReference type="InterPro" id="IPR003709">
    <property type="entry name" value="VanY-like_core_dom"/>
</dbReference>
<dbReference type="SUPFAM" id="SSF55166">
    <property type="entry name" value="Hedgehog/DD-peptidase"/>
    <property type="match status" value="1"/>
</dbReference>
<dbReference type="CDD" id="cd14814">
    <property type="entry name" value="Peptidase_M15"/>
    <property type="match status" value="1"/>
</dbReference>
<keyword evidence="2" id="KW-0812">Transmembrane</keyword>
<keyword evidence="2" id="KW-0472">Membrane</keyword>
<keyword evidence="2" id="KW-1133">Transmembrane helix</keyword>
<gene>
    <name evidence="4" type="ORF">HGK34_21650</name>
</gene>
<feature type="region of interest" description="Disordered" evidence="1">
    <location>
        <begin position="1"/>
        <end position="31"/>
    </location>
</feature>
<sequence length="375" mass="40390">MTQTAFPPPAAQPSPFPAQAPAKKPRKRSRGRTNTVIVTVLAFLLALTTGAAYWFLEREADDLATQADSATTLLTQSEGRVADPATRDALTQELAAADDLLDATPFLERFPGQATTATTNLIAASDDVWASMTLRARDDIVEGRDTLGRTLSRAEKVYTTTEKLKSDDLARSALRAAIDAAEVTQTRTRDDRLGGAGLPELQQAVADLDTGRSELQAATDSMITTQDTITCPAPDQLWTPDSGRLAEDRLAPIPWDTQFRLRADLLDSLIELNDAYKAAFGTDLTINSAYRTLDDQVSLYDPTSPIAAAPGCSTHGLGVSVDLGGGIQTFGSPEHQWMLANAPAHGWVHPSWAEPDGRLPEAWHWQSVEAPADTL</sequence>
<dbReference type="EMBL" id="JABBYC010000093">
    <property type="protein sequence ID" value="MBL0888846.1"/>
    <property type="molecule type" value="Genomic_DNA"/>
</dbReference>
<evidence type="ECO:0000256" key="2">
    <source>
        <dbReference type="SAM" id="Phobius"/>
    </source>
</evidence>
<dbReference type="Proteomes" id="UP000675409">
    <property type="component" value="Unassembled WGS sequence"/>
</dbReference>
<accession>A0ABS1LRD7</accession>
<protein>
    <recommendedName>
        <fullName evidence="3">D-alanyl-D-alanine carboxypeptidase-like core domain-containing protein</fullName>
    </recommendedName>
</protein>